<dbReference type="GO" id="GO:0046872">
    <property type="term" value="F:metal ion binding"/>
    <property type="evidence" value="ECO:0007669"/>
    <property type="project" value="InterPro"/>
</dbReference>
<dbReference type="STRING" id="5466.A0A4V3HW08"/>
<keyword evidence="2" id="KW-1185">Reference proteome</keyword>
<dbReference type="Proteomes" id="UP000295703">
    <property type="component" value="Unassembled WGS sequence"/>
</dbReference>
<dbReference type="EMBL" id="RYZW01000060">
    <property type="protein sequence ID" value="TDZ54341.1"/>
    <property type="molecule type" value="Genomic_DNA"/>
</dbReference>
<dbReference type="GO" id="GO:0019441">
    <property type="term" value="P:L-tryptophan catabolic process to kynurenine"/>
    <property type="evidence" value="ECO:0007669"/>
    <property type="project" value="InterPro"/>
</dbReference>
<dbReference type="AlphaFoldDB" id="A0A4V3HW08"/>
<protein>
    <submittedName>
        <fullName evidence="1">Uncharacterized protein</fullName>
    </submittedName>
</protein>
<dbReference type="InterPro" id="IPR037217">
    <property type="entry name" value="Trp/Indoleamine_2_3_dOase-like"/>
</dbReference>
<organism evidence="1 2">
    <name type="scientific">Colletotrichum trifolii</name>
    <dbReference type="NCBI Taxonomy" id="5466"/>
    <lineage>
        <taxon>Eukaryota</taxon>
        <taxon>Fungi</taxon>
        <taxon>Dikarya</taxon>
        <taxon>Ascomycota</taxon>
        <taxon>Pezizomycotina</taxon>
        <taxon>Sordariomycetes</taxon>
        <taxon>Hypocreomycetidae</taxon>
        <taxon>Glomerellales</taxon>
        <taxon>Glomerellaceae</taxon>
        <taxon>Colletotrichum</taxon>
        <taxon>Colletotrichum orbiculare species complex</taxon>
    </lineage>
</organism>
<sequence length="106" mass="11926">MCAFLGRKRYDSFLGNEGLHLRAWLPSNLRAFVVAVEYHYRIPDQVKESGDPRLLGVLDGIVEAYTGERGLMGGIGRDLINMLGVRIFYQYQSRLLQSGFSALFGP</sequence>
<proteinExistence type="predicted"/>
<name>A0A4V3HW08_COLTR</name>
<accession>A0A4V3HW08</accession>
<comment type="caution">
    <text evidence="1">The sequence shown here is derived from an EMBL/GenBank/DDBJ whole genome shotgun (WGS) entry which is preliminary data.</text>
</comment>
<reference evidence="1 2" key="1">
    <citation type="submission" date="2018-12" db="EMBL/GenBank/DDBJ databases">
        <title>Genome sequence and assembly of Colletotrichum trifolii.</title>
        <authorList>
            <person name="Gan P."/>
            <person name="Shirasu K."/>
        </authorList>
    </citation>
    <scope>NUCLEOTIDE SEQUENCE [LARGE SCALE GENOMIC DNA]</scope>
    <source>
        <strain evidence="1 2">543-2</strain>
    </source>
</reference>
<gene>
    <name evidence="1" type="ORF">CTRI78_v006411</name>
</gene>
<evidence type="ECO:0000313" key="1">
    <source>
        <dbReference type="EMBL" id="TDZ54341.1"/>
    </source>
</evidence>
<evidence type="ECO:0000313" key="2">
    <source>
        <dbReference type="Proteomes" id="UP000295703"/>
    </source>
</evidence>
<dbReference type="SUPFAM" id="SSF140959">
    <property type="entry name" value="Indolic compounds 2,3-dioxygenase-like"/>
    <property type="match status" value="1"/>
</dbReference>
<dbReference type="GO" id="GO:0020037">
    <property type="term" value="F:heme binding"/>
    <property type="evidence" value="ECO:0007669"/>
    <property type="project" value="InterPro"/>
</dbReference>